<proteinExistence type="predicted"/>
<evidence type="ECO:0000313" key="1">
    <source>
        <dbReference type="EMBL" id="STX08629.1"/>
    </source>
</evidence>
<name>A0A8B4Q5S5_9BACL</name>
<reference evidence="2 4" key="2">
    <citation type="submission" date="2019-03" db="EMBL/GenBank/DDBJ databases">
        <title>Genomic Encyclopedia of Type Strains, Phase IV (KMG-IV): sequencing the most valuable type-strain genomes for metagenomic binning, comparative biology and taxonomic classification.</title>
        <authorList>
            <person name="Goeker M."/>
        </authorList>
    </citation>
    <scope>NUCLEOTIDE SEQUENCE [LARGE SCALE GENOMIC DNA]</scope>
    <source>
        <strain evidence="2 4">DSM 20580</strain>
    </source>
</reference>
<keyword evidence="4" id="KW-1185">Reference proteome</keyword>
<organism evidence="1 3">
    <name type="scientific">Kurthia zopfii</name>
    <dbReference type="NCBI Taxonomy" id="1650"/>
    <lineage>
        <taxon>Bacteria</taxon>
        <taxon>Bacillati</taxon>
        <taxon>Bacillota</taxon>
        <taxon>Bacilli</taxon>
        <taxon>Bacillales</taxon>
        <taxon>Caryophanaceae</taxon>
        <taxon>Kurthia</taxon>
    </lineage>
</organism>
<evidence type="ECO:0000313" key="2">
    <source>
        <dbReference type="EMBL" id="TDR33288.1"/>
    </source>
</evidence>
<evidence type="ECO:0000313" key="4">
    <source>
        <dbReference type="Proteomes" id="UP000294641"/>
    </source>
</evidence>
<protein>
    <submittedName>
        <fullName evidence="1">Uncharacterized conserved protein</fullName>
    </submittedName>
</protein>
<evidence type="ECO:0000313" key="3">
    <source>
        <dbReference type="Proteomes" id="UP000254330"/>
    </source>
</evidence>
<comment type="caution">
    <text evidence="1">The sequence shown here is derived from an EMBL/GenBank/DDBJ whole genome shotgun (WGS) entry which is preliminary data.</text>
</comment>
<dbReference type="Proteomes" id="UP000254330">
    <property type="component" value="Unassembled WGS sequence"/>
</dbReference>
<sequence length="166" mass="19343">MLQDHAKVVQFVSLAGEVTGRKKLQKMIFIAKKMNFSFQEKYSFHMYGPYSEELTVRVEELCNLGFMTERKEDKGSYVQYCYAPTESGKEFTSILGEENPRLKSIIEKMNAKSSRFLELVATLLYFDDLKREEQIEKVKIVKAKLNYSTEELQSGITFIYQHSTEC</sequence>
<reference evidence="1 3" key="1">
    <citation type="submission" date="2018-06" db="EMBL/GenBank/DDBJ databases">
        <authorList>
            <consortium name="Pathogen Informatics"/>
            <person name="Doyle S."/>
        </authorList>
    </citation>
    <scope>NUCLEOTIDE SEQUENCE [LARGE SCALE GENOMIC DNA]</scope>
    <source>
        <strain evidence="1 3">NCTC10597</strain>
    </source>
</reference>
<dbReference type="AlphaFoldDB" id="A0A8B4Q5S5"/>
<dbReference type="OrthoDB" id="5507947at2"/>
<dbReference type="EMBL" id="UGNP01000001">
    <property type="protein sequence ID" value="STX08629.1"/>
    <property type="molecule type" value="Genomic_DNA"/>
</dbReference>
<gene>
    <name evidence="2" type="ORF">DFR61_15715</name>
    <name evidence="1" type="ORF">NCTC10597_00295</name>
</gene>
<dbReference type="RefSeq" id="WP_109350810.1">
    <property type="nucleotide sequence ID" value="NZ_BJUE01000070.1"/>
</dbReference>
<dbReference type="Proteomes" id="UP000294641">
    <property type="component" value="Unassembled WGS sequence"/>
</dbReference>
<dbReference type="EMBL" id="SNZG01000057">
    <property type="protein sequence ID" value="TDR33288.1"/>
    <property type="molecule type" value="Genomic_DNA"/>
</dbReference>
<accession>A0A8B4Q5S5</accession>